<keyword evidence="7" id="KW-0067">ATP-binding</keyword>
<evidence type="ECO:0000256" key="6">
    <source>
        <dbReference type="ARBA" id="ARBA00022777"/>
    </source>
</evidence>
<dbReference type="PANTHER" id="PTHR23117">
    <property type="entry name" value="GUANYLATE KINASE-RELATED"/>
    <property type="match status" value="1"/>
</dbReference>
<dbReference type="FunFam" id="3.30.63.10:FF:000002">
    <property type="entry name" value="Guanylate kinase 1"/>
    <property type="match status" value="1"/>
</dbReference>
<evidence type="ECO:0000256" key="2">
    <source>
        <dbReference type="ARBA" id="ARBA00012961"/>
    </source>
</evidence>
<sequence length="224" mass="25190">MALVRRLFASMSSLRPIVLCGPSGVGKSTLIRRLFDEFPDRFGFSVSHTTRAMRPGEQDGVSYHFVARDEFERRVRAGEFLEHAEFGGNLYGTTAQAVQDVSRQSGGRRAILDIDAQGVRLIKANHASLNPVFVFVAPPTFSTLQERLQRRATDAPEAIERRLNMAQQELAFAREPHSFDCVIVNDDLDRAYQLLRKVANDDLQGPFDQVPAEDDTERARRPTT</sequence>
<evidence type="ECO:0000313" key="12">
    <source>
        <dbReference type="Proteomes" id="UP000186303"/>
    </source>
</evidence>
<organism evidence="11 12">
    <name type="scientific">Malassezia sympodialis (strain ATCC 42132)</name>
    <name type="common">Atopic eczema-associated yeast</name>
    <dbReference type="NCBI Taxonomy" id="1230383"/>
    <lineage>
        <taxon>Eukaryota</taxon>
        <taxon>Fungi</taxon>
        <taxon>Dikarya</taxon>
        <taxon>Basidiomycota</taxon>
        <taxon>Ustilaginomycotina</taxon>
        <taxon>Malasseziomycetes</taxon>
        <taxon>Malasseziales</taxon>
        <taxon>Malasseziaceae</taxon>
        <taxon>Malassezia</taxon>
    </lineage>
</organism>
<evidence type="ECO:0000256" key="5">
    <source>
        <dbReference type="ARBA" id="ARBA00022741"/>
    </source>
</evidence>
<dbReference type="Gene3D" id="3.30.63.10">
    <property type="entry name" value="Guanylate Kinase phosphate binding domain"/>
    <property type="match status" value="1"/>
</dbReference>
<dbReference type="OMA" id="EWAVVHG"/>
<dbReference type="NCBIfam" id="TIGR03263">
    <property type="entry name" value="guanyl_kin"/>
    <property type="match status" value="1"/>
</dbReference>
<feature type="domain" description="Guanylate kinase-like" evidence="10">
    <location>
        <begin position="14"/>
        <end position="200"/>
    </location>
</feature>
<dbReference type="PROSITE" id="PS50052">
    <property type="entry name" value="GUANYLATE_KINASE_2"/>
    <property type="match status" value="1"/>
</dbReference>
<gene>
    <name evidence="11" type="primary">GUK1</name>
    <name evidence="11" type="ORF">MSYG_2378</name>
</gene>
<keyword evidence="5" id="KW-0547">Nucleotide-binding</keyword>
<evidence type="ECO:0000256" key="1">
    <source>
        <dbReference type="ARBA" id="ARBA00005790"/>
    </source>
</evidence>
<dbReference type="EC" id="2.7.4.8" evidence="2"/>
<reference evidence="12" key="1">
    <citation type="journal article" date="2017" name="Nucleic Acids Res.">
        <title>Proteogenomics produces comprehensive and highly accurate protein-coding gene annotation in a complete genome assembly of Malassezia sympodialis.</title>
        <authorList>
            <person name="Zhu Y."/>
            <person name="Engstroem P.G."/>
            <person name="Tellgren-Roth C."/>
            <person name="Baudo C.D."/>
            <person name="Kennell J.C."/>
            <person name="Sun S."/>
            <person name="Billmyre R.B."/>
            <person name="Schroeder M.S."/>
            <person name="Andersson A."/>
            <person name="Holm T."/>
            <person name="Sigurgeirsson B."/>
            <person name="Wu G."/>
            <person name="Sankaranarayanan S.R."/>
            <person name="Siddharthan R."/>
            <person name="Sanyal K."/>
            <person name="Lundeberg J."/>
            <person name="Nystedt B."/>
            <person name="Boekhout T."/>
            <person name="Dawson T.L. Jr."/>
            <person name="Heitman J."/>
            <person name="Scheynius A."/>
            <person name="Lehtioe J."/>
        </authorList>
    </citation>
    <scope>NUCLEOTIDE SEQUENCE [LARGE SCALE GENOMIC DNA]</scope>
    <source>
        <strain evidence="12">ATCC 42132</strain>
    </source>
</reference>
<dbReference type="Gene3D" id="3.40.50.300">
    <property type="entry name" value="P-loop containing nucleotide triphosphate hydrolases"/>
    <property type="match status" value="1"/>
</dbReference>
<proteinExistence type="inferred from homology"/>
<evidence type="ECO:0000256" key="3">
    <source>
        <dbReference type="ARBA" id="ARBA00016296"/>
    </source>
</evidence>
<dbReference type="InterPro" id="IPR008144">
    <property type="entry name" value="Guanylate_kin-like_dom"/>
</dbReference>
<keyword evidence="4" id="KW-0808">Transferase</keyword>
<dbReference type="SMART" id="SM00072">
    <property type="entry name" value="GuKc"/>
    <property type="match status" value="1"/>
</dbReference>
<accession>A0A1M8A6E2</accession>
<dbReference type="InterPro" id="IPR017665">
    <property type="entry name" value="Guanylate_kinase"/>
</dbReference>
<evidence type="ECO:0000256" key="9">
    <source>
        <dbReference type="SAM" id="MobiDB-lite"/>
    </source>
</evidence>
<dbReference type="OrthoDB" id="6334211at2759"/>
<dbReference type="PROSITE" id="PS00856">
    <property type="entry name" value="GUANYLATE_KINASE_1"/>
    <property type="match status" value="1"/>
</dbReference>
<evidence type="ECO:0000256" key="4">
    <source>
        <dbReference type="ARBA" id="ARBA00022679"/>
    </source>
</evidence>
<dbReference type="GO" id="GO:0005524">
    <property type="term" value="F:ATP binding"/>
    <property type="evidence" value="ECO:0007669"/>
    <property type="project" value="UniProtKB-KW"/>
</dbReference>
<evidence type="ECO:0000313" key="11">
    <source>
        <dbReference type="EMBL" id="SHO78036.1"/>
    </source>
</evidence>
<dbReference type="InterPro" id="IPR020590">
    <property type="entry name" value="Guanylate_kinase_CS"/>
</dbReference>
<protein>
    <recommendedName>
        <fullName evidence="3">Guanylate kinase</fullName>
        <ecNumber evidence="2">2.7.4.8</ecNumber>
    </recommendedName>
    <alternativeName>
        <fullName evidence="8">GMP kinase</fullName>
    </alternativeName>
</protein>
<dbReference type="GO" id="GO:0004385">
    <property type="term" value="F:GMP kinase activity"/>
    <property type="evidence" value="ECO:0007669"/>
    <property type="project" value="UniProtKB-EC"/>
</dbReference>
<dbReference type="GO" id="GO:0005829">
    <property type="term" value="C:cytosol"/>
    <property type="evidence" value="ECO:0007669"/>
    <property type="project" value="TreeGrafter"/>
</dbReference>
<feature type="region of interest" description="Disordered" evidence="9">
    <location>
        <begin position="204"/>
        <end position="224"/>
    </location>
</feature>
<evidence type="ECO:0000256" key="7">
    <source>
        <dbReference type="ARBA" id="ARBA00022840"/>
    </source>
</evidence>
<comment type="similarity">
    <text evidence="1">Belongs to the guanylate kinase family.</text>
</comment>
<evidence type="ECO:0000256" key="8">
    <source>
        <dbReference type="ARBA" id="ARBA00030128"/>
    </source>
</evidence>
<dbReference type="CDD" id="cd00071">
    <property type="entry name" value="GMPK"/>
    <property type="match status" value="1"/>
</dbReference>
<dbReference type="STRING" id="1230383.A0A1M8A6E2"/>
<dbReference type="FunFam" id="3.40.50.300:FF:000776">
    <property type="entry name" value="Guanylate kinase 2"/>
    <property type="match status" value="1"/>
</dbReference>
<evidence type="ECO:0000259" key="10">
    <source>
        <dbReference type="PROSITE" id="PS50052"/>
    </source>
</evidence>
<dbReference type="InterPro" id="IPR027417">
    <property type="entry name" value="P-loop_NTPase"/>
</dbReference>
<dbReference type="Pfam" id="PF00625">
    <property type="entry name" value="Guanylate_kin"/>
    <property type="match status" value="1"/>
</dbReference>
<dbReference type="PANTHER" id="PTHR23117:SF13">
    <property type="entry name" value="GUANYLATE KINASE"/>
    <property type="match status" value="1"/>
</dbReference>
<dbReference type="EMBL" id="LT671823">
    <property type="protein sequence ID" value="SHO78036.1"/>
    <property type="molecule type" value="Genomic_DNA"/>
</dbReference>
<dbReference type="Proteomes" id="UP000186303">
    <property type="component" value="Chromosome 3"/>
</dbReference>
<keyword evidence="12" id="KW-1185">Reference proteome</keyword>
<dbReference type="SUPFAM" id="SSF52540">
    <property type="entry name" value="P-loop containing nucleoside triphosphate hydrolases"/>
    <property type="match status" value="1"/>
</dbReference>
<dbReference type="VEuPathDB" id="FungiDB:MSYG_2378"/>
<dbReference type="InterPro" id="IPR008145">
    <property type="entry name" value="GK/Ca_channel_bsu"/>
</dbReference>
<dbReference type="AlphaFoldDB" id="A0A1M8A6E2"/>
<name>A0A1M8A6E2_MALS4</name>
<keyword evidence="6 11" id="KW-0418">Kinase</keyword>